<reference evidence="2" key="1">
    <citation type="submission" date="2016-11" db="UniProtKB">
        <authorList>
            <consortium name="WormBaseParasite"/>
        </authorList>
    </citation>
    <scope>IDENTIFICATION</scope>
</reference>
<evidence type="ECO:0000313" key="2">
    <source>
        <dbReference type="WBParaSite" id="L893_g29282.t1"/>
    </source>
</evidence>
<dbReference type="Proteomes" id="UP000095287">
    <property type="component" value="Unplaced"/>
</dbReference>
<organism evidence="1 2">
    <name type="scientific">Steinernema glaseri</name>
    <dbReference type="NCBI Taxonomy" id="37863"/>
    <lineage>
        <taxon>Eukaryota</taxon>
        <taxon>Metazoa</taxon>
        <taxon>Ecdysozoa</taxon>
        <taxon>Nematoda</taxon>
        <taxon>Chromadorea</taxon>
        <taxon>Rhabditida</taxon>
        <taxon>Tylenchina</taxon>
        <taxon>Panagrolaimomorpha</taxon>
        <taxon>Strongyloidoidea</taxon>
        <taxon>Steinernematidae</taxon>
        <taxon>Steinernema</taxon>
    </lineage>
</organism>
<sequence length="295" mass="34447">MHHALETLTLNRSIQVVPGSIGSTSYMVNLLIRERKFLPLLKQTTPADVIEQTLILLTRRIQRCYPSAQKERVQLVLHRMEECYLHKIPTSIDVTFMEMKFGDVTELRRTLPEYNSIFPRMFTGYECAKEEHYFDTPLTQSDFDNSSERWTPFSDHEITVMNNVVLHHLPPEVDRHVRLVSVKERVIHVRDAATSTVGDHEMFGSNPQRIVEEQMKDIFRYFYHQMSTQETEQTLVQLVNKVIHEMREEIDVATEQFLARWGTTGRIKLSTIPEECESSVGLSCQNVVLNFRHPD</sequence>
<evidence type="ECO:0000313" key="1">
    <source>
        <dbReference type="Proteomes" id="UP000095287"/>
    </source>
</evidence>
<name>A0A1I7ZS92_9BILA</name>
<dbReference type="WBParaSite" id="L893_g29282.t1">
    <property type="protein sequence ID" value="L893_g29282.t1"/>
    <property type="gene ID" value="L893_g29282"/>
</dbReference>
<keyword evidence="1" id="KW-1185">Reference proteome</keyword>
<proteinExistence type="predicted"/>
<accession>A0A1I7ZS92</accession>
<dbReference type="AlphaFoldDB" id="A0A1I7ZS92"/>
<protein>
    <submittedName>
        <fullName evidence="2">Uncharacterized protein</fullName>
    </submittedName>
</protein>